<evidence type="ECO:0000313" key="2">
    <source>
        <dbReference type="Proteomes" id="UP000275078"/>
    </source>
</evidence>
<evidence type="ECO:0000313" key="1">
    <source>
        <dbReference type="EMBL" id="RPA77988.1"/>
    </source>
</evidence>
<dbReference type="AlphaFoldDB" id="A0A3N4HZU3"/>
<proteinExistence type="predicted"/>
<reference evidence="1 2" key="1">
    <citation type="journal article" date="2018" name="Nat. Ecol. Evol.">
        <title>Pezizomycetes genomes reveal the molecular basis of ectomycorrhizal truffle lifestyle.</title>
        <authorList>
            <person name="Murat C."/>
            <person name="Payen T."/>
            <person name="Noel B."/>
            <person name="Kuo A."/>
            <person name="Morin E."/>
            <person name="Chen J."/>
            <person name="Kohler A."/>
            <person name="Krizsan K."/>
            <person name="Balestrini R."/>
            <person name="Da Silva C."/>
            <person name="Montanini B."/>
            <person name="Hainaut M."/>
            <person name="Levati E."/>
            <person name="Barry K.W."/>
            <person name="Belfiori B."/>
            <person name="Cichocki N."/>
            <person name="Clum A."/>
            <person name="Dockter R.B."/>
            <person name="Fauchery L."/>
            <person name="Guy J."/>
            <person name="Iotti M."/>
            <person name="Le Tacon F."/>
            <person name="Lindquist E.A."/>
            <person name="Lipzen A."/>
            <person name="Malagnac F."/>
            <person name="Mello A."/>
            <person name="Molinier V."/>
            <person name="Miyauchi S."/>
            <person name="Poulain J."/>
            <person name="Riccioni C."/>
            <person name="Rubini A."/>
            <person name="Sitrit Y."/>
            <person name="Splivallo R."/>
            <person name="Traeger S."/>
            <person name="Wang M."/>
            <person name="Zifcakova L."/>
            <person name="Wipf D."/>
            <person name="Zambonelli A."/>
            <person name="Paolocci F."/>
            <person name="Nowrousian M."/>
            <person name="Ottonello S."/>
            <person name="Baldrian P."/>
            <person name="Spatafora J.W."/>
            <person name="Henrissat B."/>
            <person name="Nagy L.G."/>
            <person name="Aury J.M."/>
            <person name="Wincker P."/>
            <person name="Grigoriev I.V."/>
            <person name="Bonfante P."/>
            <person name="Martin F.M."/>
        </authorList>
    </citation>
    <scope>NUCLEOTIDE SEQUENCE [LARGE SCALE GENOMIC DNA]</scope>
    <source>
        <strain evidence="1 2">RN42</strain>
    </source>
</reference>
<keyword evidence="2" id="KW-1185">Reference proteome</keyword>
<gene>
    <name evidence="1" type="ORF">BJ508DRAFT_364080</name>
</gene>
<name>A0A3N4HZU3_ASCIM</name>
<accession>A0A3N4HZU3</accession>
<organism evidence="1 2">
    <name type="scientific">Ascobolus immersus RN42</name>
    <dbReference type="NCBI Taxonomy" id="1160509"/>
    <lineage>
        <taxon>Eukaryota</taxon>
        <taxon>Fungi</taxon>
        <taxon>Dikarya</taxon>
        <taxon>Ascomycota</taxon>
        <taxon>Pezizomycotina</taxon>
        <taxon>Pezizomycetes</taxon>
        <taxon>Pezizales</taxon>
        <taxon>Ascobolaceae</taxon>
        <taxon>Ascobolus</taxon>
    </lineage>
</organism>
<sequence length="170" mass="19573">MHKINNRKNNIPQRSEQHKNQIHFQPTMHHPPMQNLRTHPSRAIFLANAWTEAVDVAAIQERNRPCKCTRLSNYTTLPETKGDASDGKCDRWTFMPVLKPGECDIHVGNCPFRRAVKTDLAEEIVGEEILSELFAEKDSEPAEKAEISEKKVRSKGKWNFFCRVFTCGRI</sequence>
<dbReference type="Proteomes" id="UP000275078">
    <property type="component" value="Unassembled WGS sequence"/>
</dbReference>
<dbReference type="EMBL" id="ML119717">
    <property type="protein sequence ID" value="RPA77988.1"/>
    <property type="molecule type" value="Genomic_DNA"/>
</dbReference>
<protein>
    <submittedName>
        <fullName evidence="1">Uncharacterized protein</fullName>
    </submittedName>
</protein>